<evidence type="ECO:0000256" key="12">
    <source>
        <dbReference type="ARBA" id="ARBA00037847"/>
    </source>
</evidence>
<keyword evidence="9 13" id="KW-0066">ATP synthesis</keyword>
<evidence type="ECO:0000256" key="6">
    <source>
        <dbReference type="ARBA" id="ARBA00022989"/>
    </source>
</evidence>
<evidence type="ECO:0000256" key="11">
    <source>
        <dbReference type="ARBA" id="ARBA00025614"/>
    </source>
</evidence>
<keyword evidence="8 13" id="KW-0472">Membrane</keyword>
<feature type="transmembrane region" description="Helical" evidence="13">
    <location>
        <begin position="14"/>
        <end position="32"/>
    </location>
</feature>
<keyword evidence="5 13" id="KW-0375">Hydrogen ion transport</keyword>
<evidence type="ECO:0000256" key="8">
    <source>
        <dbReference type="ARBA" id="ARBA00023136"/>
    </source>
</evidence>
<accession>A0A849L088</accession>
<dbReference type="GO" id="GO:0012505">
    <property type="term" value="C:endomembrane system"/>
    <property type="evidence" value="ECO:0007669"/>
    <property type="project" value="UniProtKB-SubCell"/>
</dbReference>
<evidence type="ECO:0000256" key="3">
    <source>
        <dbReference type="ARBA" id="ARBA00022547"/>
    </source>
</evidence>
<dbReference type="AlphaFoldDB" id="A0A849L088"/>
<dbReference type="PANTHER" id="PTHR33445">
    <property type="entry name" value="ATP SYNTHASE SUBUNIT B', CHLOROPLASTIC"/>
    <property type="match status" value="1"/>
</dbReference>
<dbReference type="Pfam" id="PF00430">
    <property type="entry name" value="ATP-synt_B"/>
    <property type="match status" value="1"/>
</dbReference>
<comment type="caution">
    <text evidence="16">The sequence shown here is derived from an EMBL/GenBank/DDBJ whole genome shotgun (WGS) entry which is preliminary data.</text>
</comment>
<protein>
    <recommendedName>
        <fullName evidence="13">ATP synthase subunit b</fullName>
    </recommendedName>
    <alternativeName>
        <fullName evidence="13">ATP synthase F(0) sector subunit b</fullName>
    </alternativeName>
    <alternativeName>
        <fullName evidence="13">ATPase subunit I</fullName>
    </alternativeName>
    <alternativeName>
        <fullName evidence="13">F-type ATPase subunit b</fullName>
        <shortName evidence="13">F-ATPase subunit b</shortName>
    </alternativeName>
</protein>
<evidence type="ECO:0000256" key="14">
    <source>
        <dbReference type="RuleBase" id="RU003848"/>
    </source>
</evidence>
<keyword evidence="7 13" id="KW-0406">Ion transport</keyword>
<evidence type="ECO:0000256" key="13">
    <source>
        <dbReference type="HAMAP-Rule" id="MF_01398"/>
    </source>
</evidence>
<keyword evidence="2 13" id="KW-0813">Transport</keyword>
<keyword evidence="15" id="KW-0175">Coiled coil</keyword>
<keyword evidence="3 13" id="KW-0138">CF(0)</keyword>
<gene>
    <name evidence="13" type="primary">atpF</name>
    <name evidence="16" type="ORF">HMH01_03820</name>
</gene>
<dbReference type="InterPro" id="IPR002146">
    <property type="entry name" value="ATP_synth_b/b'su_bac/chlpt"/>
</dbReference>
<evidence type="ECO:0000256" key="5">
    <source>
        <dbReference type="ARBA" id="ARBA00022781"/>
    </source>
</evidence>
<evidence type="ECO:0000256" key="15">
    <source>
        <dbReference type="SAM" id="Coils"/>
    </source>
</evidence>
<keyword evidence="4 13" id="KW-0812">Transmembrane</keyword>
<organism evidence="16 17">
    <name type="scientific">Halovulum dunhuangense</name>
    <dbReference type="NCBI Taxonomy" id="1505036"/>
    <lineage>
        <taxon>Bacteria</taxon>
        <taxon>Pseudomonadati</taxon>
        <taxon>Pseudomonadota</taxon>
        <taxon>Alphaproteobacteria</taxon>
        <taxon>Rhodobacterales</taxon>
        <taxon>Paracoccaceae</taxon>
        <taxon>Halovulum</taxon>
    </lineage>
</organism>
<comment type="function">
    <text evidence="11">Component of the F(0) channel, it forms part of the peripheral stalk, linking F(1) to F(0). The b'-subunit is a diverged and duplicated form of b found in plants and photosynthetic bacteria.</text>
</comment>
<name>A0A849L088_9RHOB</name>
<comment type="similarity">
    <text evidence="1 13 14">Belongs to the ATPase B chain family.</text>
</comment>
<comment type="function">
    <text evidence="10 13">F(1)F(0) ATP synthase produces ATP from ADP in the presence of a proton or sodium gradient. F-type ATPases consist of two structural domains, F(1) containing the extramembraneous catalytic core and F(0) containing the membrane proton channel, linked together by a central stalk and a peripheral stalk. During catalysis, ATP synthesis in the catalytic domain of F(1) is coupled via a rotary mechanism of the central stalk subunits to proton translocation.</text>
</comment>
<dbReference type="GO" id="GO:0045259">
    <property type="term" value="C:proton-transporting ATP synthase complex"/>
    <property type="evidence" value="ECO:0007669"/>
    <property type="project" value="UniProtKB-KW"/>
</dbReference>
<feature type="coiled-coil region" evidence="15">
    <location>
        <begin position="102"/>
        <end position="129"/>
    </location>
</feature>
<keyword evidence="13" id="KW-1003">Cell membrane</keyword>
<reference evidence="16 17" key="1">
    <citation type="submission" date="2020-05" db="EMBL/GenBank/DDBJ databases">
        <title>Gimesia benthica sp. nov., a novel planctomycete isolated from a deep-sea water sample of the Northwest Indian Ocean.</title>
        <authorList>
            <person name="Wang J."/>
            <person name="Ruan C."/>
            <person name="Song L."/>
            <person name="Zhu Y."/>
            <person name="Li A."/>
            <person name="Zheng X."/>
            <person name="Wang L."/>
            <person name="Lu Z."/>
            <person name="Huang Y."/>
            <person name="Du W."/>
            <person name="Zhou Y."/>
            <person name="Huang L."/>
            <person name="Dai X."/>
        </authorList>
    </citation>
    <scope>NUCLEOTIDE SEQUENCE [LARGE SCALE GENOMIC DNA]</scope>
    <source>
        <strain evidence="16 17">YYQ-30</strain>
    </source>
</reference>
<dbReference type="Proteomes" id="UP000572377">
    <property type="component" value="Unassembled WGS sequence"/>
</dbReference>
<dbReference type="EMBL" id="JABFBC010000001">
    <property type="protein sequence ID" value="NNU79560.1"/>
    <property type="molecule type" value="Genomic_DNA"/>
</dbReference>
<dbReference type="GO" id="GO:0005886">
    <property type="term" value="C:plasma membrane"/>
    <property type="evidence" value="ECO:0007669"/>
    <property type="project" value="UniProtKB-SubCell"/>
</dbReference>
<evidence type="ECO:0000256" key="7">
    <source>
        <dbReference type="ARBA" id="ARBA00023065"/>
    </source>
</evidence>
<keyword evidence="6 13" id="KW-1133">Transmembrane helix</keyword>
<evidence type="ECO:0000256" key="2">
    <source>
        <dbReference type="ARBA" id="ARBA00022448"/>
    </source>
</evidence>
<dbReference type="CDD" id="cd06503">
    <property type="entry name" value="ATP-synt_Fo_b"/>
    <property type="match status" value="1"/>
</dbReference>
<comment type="subunit">
    <text evidence="13">F-type ATPases have 2 components, F(1) - the catalytic core - and F(0) - the membrane proton channel. F(1) has five subunits: alpha(3), beta(3), gamma(1), delta(1), epsilon(1). F(0) has three main subunits: a(1), b(2) and c(10-14). The alpha and beta chains form an alternating ring which encloses part of the gamma chain. F(1) is attached to F(0) by a central stalk formed by the gamma and epsilon chains, while a peripheral stalk is formed by the delta and b chains.</text>
</comment>
<evidence type="ECO:0000256" key="9">
    <source>
        <dbReference type="ARBA" id="ARBA00023310"/>
    </source>
</evidence>
<comment type="subcellular location">
    <subcellularLocation>
        <location evidence="13">Cell membrane</location>
        <topology evidence="13">Single-pass membrane protein</topology>
    </subcellularLocation>
    <subcellularLocation>
        <location evidence="12">Endomembrane system</location>
        <topology evidence="12">Single-pass membrane protein</topology>
    </subcellularLocation>
</comment>
<feature type="coiled-coil region" evidence="15">
    <location>
        <begin position="37"/>
        <end position="78"/>
    </location>
</feature>
<dbReference type="HAMAP" id="MF_01398">
    <property type="entry name" value="ATP_synth_b_bprime"/>
    <property type="match status" value="1"/>
</dbReference>
<evidence type="ECO:0000256" key="1">
    <source>
        <dbReference type="ARBA" id="ARBA00005513"/>
    </source>
</evidence>
<dbReference type="GO" id="GO:0046961">
    <property type="term" value="F:proton-transporting ATPase activity, rotational mechanism"/>
    <property type="evidence" value="ECO:0007669"/>
    <property type="project" value="TreeGrafter"/>
</dbReference>
<proteinExistence type="inferred from homology"/>
<dbReference type="GO" id="GO:0046933">
    <property type="term" value="F:proton-transporting ATP synthase activity, rotational mechanism"/>
    <property type="evidence" value="ECO:0007669"/>
    <property type="project" value="UniProtKB-UniRule"/>
</dbReference>
<dbReference type="InterPro" id="IPR050059">
    <property type="entry name" value="ATP_synthase_B_chain"/>
</dbReference>
<evidence type="ECO:0000256" key="4">
    <source>
        <dbReference type="ARBA" id="ARBA00022692"/>
    </source>
</evidence>
<keyword evidence="17" id="KW-1185">Reference proteome</keyword>
<sequence>MATGPFFSLDNTDFVVLLGFLIFVGVLLYFGVPKLITSKLDARAEEIRNELDEARTMREDAQSLLAEFEKRKEEVSDQAASIVAAAKSEGESALAAAKADLEATMARRLNAATEQIASAEQAAVREVRDRAVAVAVKAAAEVIAQKMNATQADALIDKAIAEVKGKLH</sequence>
<dbReference type="PANTHER" id="PTHR33445:SF1">
    <property type="entry name" value="ATP SYNTHASE SUBUNIT B"/>
    <property type="match status" value="1"/>
</dbReference>
<evidence type="ECO:0000313" key="16">
    <source>
        <dbReference type="EMBL" id="NNU79560.1"/>
    </source>
</evidence>
<evidence type="ECO:0000313" key="17">
    <source>
        <dbReference type="Proteomes" id="UP000572377"/>
    </source>
</evidence>
<evidence type="ECO:0000256" key="10">
    <source>
        <dbReference type="ARBA" id="ARBA00025198"/>
    </source>
</evidence>